<evidence type="ECO:0000313" key="2">
    <source>
        <dbReference type="Proteomes" id="UP000177117"/>
    </source>
</evidence>
<comment type="caution">
    <text evidence="1">The sequence shown here is derived from an EMBL/GenBank/DDBJ whole genome shotgun (WGS) entry which is preliminary data.</text>
</comment>
<sequence length="100" mass="11630">MSIEGMVMQFSTPCVFGLNSWAENFVAHAKKELTGEHVRLYEASRPLYRYTLPNGRVYTEKIQSQRQSKNQFLALENEHGIWLIDSLWSRSEISEVCSFL</sequence>
<dbReference type="EMBL" id="MGJD01000034">
    <property type="protein sequence ID" value="OGM99828.1"/>
    <property type="molecule type" value="Genomic_DNA"/>
</dbReference>
<organism evidence="1 2">
    <name type="scientific">Candidatus Yanofskybacteria bacterium RIFCSPHIGHO2_01_FULL_41_53</name>
    <dbReference type="NCBI Taxonomy" id="1802663"/>
    <lineage>
        <taxon>Bacteria</taxon>
        <taxon>Candidatus Yanofskyibacteriota</taxon>
    </lineage>
</organism>
<reference evidence="1 2" key="1">
    <citation type="journal article" date="2016" name="Nat. Commun.">
        <title>Thousands of microbial genomes shed light on interconnected biogeochemical processes in an aquifer system.</title>
        <authorList>
            <person name="Anantharaman K."/>
            <person name="Brown C.T."/>
            <person name="Hug L.A."/>
            <person name="Sharon I."/>
            <person name="Castelle C.J."/>
            <person name="Probst A.J."/>
            <person name="Thomas B.C."/>
            <person name="Singh A."/>
            <person name="Wilkins M.J."/>
            <person name="Karaoz U."/>
            <person name="Brodie E.L."/>
            <person name="Williams K.H."/>
            <person name="Hubbard S.S."/>
            <person name="Banfield J.F."/>
        </authorList>
    </citation>
    <scope>NUCLEOTIDE SEQUENCE [LARGE SCALE GENOMIC DNA]</scope>
</reference>
<proteinExistence type="predicted"/>
<protein>
    <submittedName>
        <fullName evidence="1">Uncharacterized protein</fullName>
    </submittedName>
</protein>
<accession>A0A1F8EIE7</accession>
<evidence type="ECO:0000313" key="1">
    <source>
        <dbReference type="EMBL" id="OGM99828.1"/>
    </source>
</evidence>
<name>A0A1F8EIE7_9BACT</name>
<dbReference type="AlphaFoldDB" id="A0A1F8EIE7"/>
<dbReference type="Proteomes" id="UP000177117">
    <property type="component" value="Unassembled WGS sequence"/>
</dbReference>
<gene>
    <name evidence="1" type="ORF">A2650_00140</name>
</gene>